<evidence type="ECO:0000313" key="5">
    <source>
        <dbReference type="EMBL" id="KAJ9579153.1"/>
    </source>
</evidence>
<dbReference type="Pfam" id="PF14580">
    <property type="entry name" value="LRR_9"/>
    <property type="match status" value="1"/>
</dbReference>
<keyword evidence="2" id="KW-0963">Cytoplasm</keyword>
<dbReference type="Proteomes" id="UP001233999">
    <property type="component" value="Unassembled WGS sequence"/>
</dbReference>
<name>A0AAD7ZEN0_DIPPU</name>
<dbReference type="PANTHER" id="PTHR46545:SF1">
    <property type="entry name" value="LEUCINE-RICH REPEAT-CONTAINING PROTEIN 51"/>
    <property type="match status" value="1"/>
</dbReference>
<evidence type="ECO:0000256" key="3">
    <source>
        <dbReference type="ARBA" id="ARBA00022614"/>
    </source>
</evidence>
<reference evidence="5" key="2">
    <citation type="submission" date="2023-05" db="EMBL/GenBank/DDBJ databases">
        <authorList>
            <person name="Fouks B."/>
        </authorList>
    </citation>
    <scope>NUCLEOTIDE SEQUENCE</scope>
    <source>
        <strain evidence="5">Stay&amp;Tobe</strain>
        <tissue evidence="5">Testes</tissue>
    </source>
</reference>
<keyword evidence="4" id="KW-0677">Repeat</keyword>
<sequence length="170" mass="19775">MPSGKESNPPLDYSFRNLISVDELGKTKPRRGLKRYHKTPSGLYECQALRLNNNQLTSIQGIHSICYQLLEEPEKLTWLDVSFNKLTSVSPEISEFPNLKILYLHGNFLKDLNKVLQTLKKLPQLYNLTMHGNPLVEHKKYRMRILNALTQLRSLDFTNVTVSDKFFRKI</sequence>
<dbReference type="InterPro" id="IPR032675">
    <property type="entry name" value="LRR_dom_sf"/>
</dbReference>
<comment type="caution">
    <text evidence="5">The sequence shown here is derived from an EMBL/GenBank/DDBJ whole genome shotgun (WGS) entry which is preliminary data.</text>
</comment>
<dbReference type="EMBL" id="JASPKZ010008646">
    <property type="protein sequence ID" value="KAJ9579153.1"/>
    <property type="molecule type" value="Genomic_DNA"/>
</dbReference>
<evidence type="ECO:0008006" key="7">
    <source>
        <dbReference type="Google" id="ProtNLM"/>
    </source>
</evidence>
<evidence type="ECO:0000313" key="6">
    <source>
        <dbReference type="Proteomes" id="UP001233999"/>
    </source>
</evidence>
<evidence type="ECO:0000256" key="1">
    <source>
        <dbReference type="ARBA" id="ARBA00004496"/>
    </source>
</evidence>
<evidence type="ECO:0000256" key="2">
    <source>
        <dbReference type="ARBA" id="ARBA00022490"/>
    </source>
</evidence>
<reference evidence="5" key="1">
    <citation type="journal article" date="2023" name="IScience">
        <title>Live-bearing cockroach genome reveals convergent evolutionary mechanisms linked to viviparity in insects and beyond.</title>
        <authorList>
            <person name="Fouks B."/>
            <person name="Harrison M.C."/>
            <person name="Mikhailova A.A."/>
            <person name="Marchal E."/>
            <person name="English S."/>
            <person name="Carruthers M."/>
            <person name="Jennings E.C."/>
            <person name="Chiamaka E.L."/>
            <person name="Frigard R.A."/>
            <person name="Pippel M."/>
            <person name="Attardo G.M."/>
            <person name="Benoit J.B."/>
            <person name="Bornberg-Bauer E."/>
            <person name="Tobe S.S."/>
        </authorList>
    </citation>
    <scope>NUCLEOTIDE SEQUENCE</scope>
    <source>
        <strain evidence="5">Stay&amp;Tobe</strain>
    </source>
</reference>
<comment type="subcellular location">
    <subcellularLocation>
        <location evidence="1">Cytoplasm</location>
    </subcellularLocation>
</comment>
<dbReference type="PANTHER" id="PTHR46545">
    <property type="entry name" value="LEUCINE-RICH REPEAT-CONTAINING PROTEIN 51"/>
    <property type="match status" value="1"/>
</dbReference>
<protein>
    <recommendedName>
        <fullName evidence="7">Leucine-rich repeat-containing protein 51</fullName>
    </recommendedName>
</protein>
<keyword evidence="3" id="KW-0433">Leucine-rich repeat</keyword>
<dbReference type="SUPFAM" id="SSF52058">
    <property type="entry name" value="L domain-like"/>
    <property type="match status" value="1"/>
</dbReference>
<dbReference type="GO" id="GO:0005737">
    <property type="term" value="C:cytoplasm"/>
    <property type="evidence" value="ECO:0007669"/>
    <property type="project" value="UniProtKB-SubCell"/>
</dbReference>
<organism evidence="5 6">
    <name type="scientific">Diploptera punctata</name>
    <name type="common">Pacific beetle cockroach</name>
    <dbReference type="NCBI Taxonomy" id="6984"/>
    <lineage>
        <taxon>Eukaryota</taxon>
        <taxon>Metazoa</taxon>
        <taxon>Ecdysozoa</taxon>
        <taxon>Arthropoda</taxon>
        <taxon>Hexapoda</taxon>
        <taxon>Insecta</taxon>
        <taxon>Pterygota</taxon>
        <taxon>Neoptera</taxon>
        <taxon>Polyneoptera</taxon>
        <taxon>Dictyoptera</taxon>
        <taxon>Blattodea</taxon>
        <taxon>Blaberoidea</taxon>
        <taxon>Blaberidae</taxon>
        <taxon>Diplopterinae</taxon>
        <taxon>Diploptera</taxon>
    </lineage>
</organism>
<proteinExistence type="predicted"/>
<dbReference type="AlphaFoldDB" id="A0AAD7ZEN0"/>
<evidence type="ECO:0000256" key="4">
    <source>
        <dbReference type="ARBA" id="ARBA00022737"/>
    </source>
</evidence>
<accession>A0AAD7ZEN0</accession>
<keyword evidence="6" id="KW-1185">Reference proteome</keyword>
<dbReference type="Gene3D" id="3.80.10.10">
    <property type="entry name" value="Ribonuclease Inhibitor"/>
    <property type="match status" value="1"/>
</dbReference>
<gene>
    <name evidence="5" type="ORF">L9F63_024739</name>
</gene>